<reference evidence="2 3" key="1">
    <citation type="submission" date="2013-09" db="EMBL/GenBank/DDBJ databases">
        <title>Corchorus capsularis genome sequencing.</title>
        <authorList>
            <person name="Alam M."/>
            <person name="Haque M.S."/>
            <person name="Islam M.S."/>
            <person name="Emdad E.M."/>
            <person name="Islam M.M."/>
            <person name="Ahmed B."/>
            <person name="Halim A."/>
            <person name="Hossen Q.M.M."/>
            <person name="Hossain M.Z."/>
            <person name="Ahmed R."/>
            <person name="Khan M.M."/>
            <person name="Islam R."/>
            <person name="Rashid M.M."/>
            <person name="Khan S.A."/>
            <person name="Rahman M.S."/>
            <person name="Alam M."/>
        </authorList>
    </citation>
    <scope>NUCLEOTIDE SEQUENCE [LARGE SCALE GENOMIC DNA]</scope>
    <source>
        <strain evidence="3">cv. CVL-1</strain>
        <tissue evidence="2">Whole seedling</tissue>
    </source>
</reference>
<comment type="caution">
    <text evidence="2">The sequence shown here is derived from an EMBL/GenBank/DDBJ whole genome shotgun (WGS) entry which is preliminary data.</text>
</comment>
<dbReference type="EMBL" id="AWWV01010125">
    <property type="protein sequence ID" value="OMO81568.1"/>
    <property type="molecule type" value="Genomic_DNA"/>
</dbReference>
<sequence>MELGRSGSSGKSLTRNDTVTGL</sequence>
<dbReference type="AlphaFoldDB" id="A0A1R3IG53"/>
<gene>
    <name evidence="2" type="ORF">CCACVL1_12354</name>
</gene>
<protein>
    <submittedName>
        <fullName evidence="2">Uncharacterized protein</fullName>
    </submittedName>
</protein>
<keyword evidence="3" id="KW-1185">Reference proteome</keyword>
<name>A0A1R3IG53_COCAP</name>
<dbReference type="Proteomes" id="UP000188268">
    <property type="component" value="Unassembled WGS sequence"/>
</dbReference>
<proteinExistence type="predicted"/>
<evidence type="ECO:0000313" key="3">
    <source>
        <dbReference type="Proteomes" id="UP000188268"/>
    </source>
</evidence>
<feature type="region of interest" description="Disordered" evidence="1">
    <location>
        <begin position="1"/>
        <end position="22"/>
    </location>
</feature>
<evidence type="ECO:0000313" key="2">
    <source>
        <dbReference type="EMBL" id="OMO81568.1"/>
    </source>
</evidence>
<dbReference type="Gramene" id="OMO81568">
    <property type="protein sequence ID" value="OMO81568"/>
    <property type="gene ID" value="CCACVL1_12354"/>
</dbReference>
<organism evidence="2 3">
    <name type="scientific">Corchorus capsularis</name>
    <name type="common">Jute</name>
    <dbReference type="NCBI Taxonomy" id="210143"/>
    <lineage>
        <taxon>Eukaryota</taxon>
        <taxon>Viridiplantae</taxon>
        <taxon>Streptophyta</taxon>
        <taxon>Embryophyta</taxon>
        <taxon>Tracheophyta</taxon>
        <taxon>Spermatophyta</taxon>
        <taxon>Magnoliopsida</taxon>
        <taxon>eudicotyledons</taxon>
        <taxon>Gunneridae</taxon>
        <taxon>Pentapetalae</taxon>
        <taxon>rosids</taxon>
        <taxon>malvids</taxon>
        <taxon>Malvales</taxon>
        <taxon>Malvaceae</taxon>
        <taxon>Grewioideae</taxon>
        <taxon>Apeibeae</taxon>
        <taxon>Corchorus</taxon>
    </lineage>
</organism>
<evidence type="ECO:0000256" key="1">
    <source>
        <dbReference type="SAM" id="MobiDB-lite"/>
    </source>
</evidence>
<accession>A0A1R3IG53</accession>